<name>A0A852V4N7_9ACTN</name>
<accession>A0A852V4N7</accession>
<organism evidence="1 2">
    <name type="scientific">Streptosporangium sandarakinum</name>
    <dbReference type="NCBI Taxonomy" id="1260955"/>
    <lineage>
        <taxon>Bacteria</taxon>
        <taxon>Bacillati</taxon>
        <taxon>Actinomycetota</taxon>
        <taxon>Actinomycetes</taxon>
        <taxon>Streptosporangiales</taxon>
        <taxon>Streptosporangiaceae</taxon>
        <taxon>Streptosporangium</taxon>
    </lineage>
</organism>
<evidence type="ECO:0000313" key="1">
    <source>
        <dbReference type="EMBL" id="NYF43046.1"/>
    </source>
</evidence>
<comment type="caution">
    <text evidence="1">The sequence shown here is derived from an EMBL/GenBank/DDBJ whole genome shotgun (WGS) entry which is preliminary data.</text>
</comment>
<reference evidence="1 2" key="1">
    <citation type="submission" date="2020-07" db="EMBL/GenBank/DDBJ databases">
        <title>Sequencing the genomes of 1000 actinobacteria strains.</title>
        <authorList>
            <person name="Klenk H.-P."/>
        </authorList>
    </citation>
    <scope>NUCLEOTIDE SEQUENCE [LARGE SCALE GENOMIC DNA]</scope>
    <source>
        <strain evidence="1 2">DSM 45763</strain>
    </source>
</reference>
<protein>
    <submittedName>
        <fullName evidence="1">Uncharacterized protein</fullName>
    </submittedName>
</protein>
<gene>
    <name evidence="1" type="ORF">HDA43_005247</name>
</gene>
<proteinExistence type="predicted"/>
<dbReference type="Proteomes" id="UP000576393">
    <property type="component" value="Unassembled WGS sequence"/>
</dbReference>
<evidence type="ECO:0000313" key="2">
    <source>
        <dbReference type="Proteomes" id="UP000576393"/>
    </source>
</evidence>
<dbReference type="AlphaFoldDB" id="A0A852V4N7"/>
<keyword evidence="2" id="KW-1185">Reference proteome</keyword>
<dbReference type="EMBL" id="JACCCO010000002">
    <property type="protein sequence ID" value="NYF43046.1"/>
    <property type="molecule type" value="Genomic_DNA"/>
</dbReference>
<sequence>MKFVVQVQPFPTPAQEAAPADALRLCNEAAGIVSGVAWETQAFRNYDLRRPLAQPIAFRSDAAQRHRSPR</sequence>
<dbReference type="RefSeq" id="WP_179826005.1">
    <property type="nucleotide sequence ID" value="NZ_JACCCO010000002.1"/>
</dbReference>